<reference evidence="4" key="1">
    <citation type="journal article" date="2019" name="Int. J. Syst. Evol. Microbiol.">
        <title>The Global Catalogue of Microorganisms (GCM) 10K type strain sequencing project: providing services to taxonomists for standard genome sequencing and annotation.</title>
        <authorList>
            <consortium name="The Broad Institute Genomics Platform"/>
            <consortium name="The Broad Institute Genome Sequencing Center for Infectious Disease"/>
            <person name="Wu L."/>
            <person name="Ma J."/>
        </authorList>
    </citation>
    <scope>NUCLEOTIDE SEQUENCE [LARGE SCALE GENOMIC DNA]</scope>
    <source>
        <strain evidence="4">JCM 18302</strain>
    </source>
</reference>
<keyword evidence="2" id="KW-0560">Oxidoreductase</keyword>
<dbReference type="SUPFAM" id="SSF51735">
    <property type="entry name" value="NAD(P)-binding Rossmann-fold domains"/>
    <property type="match status" value="1"/>
</dbReference>
<dbReference type="Pfam" id="PF13561">
    <property type="entry name" value="adh_short_C2"/>
    <property type="match status" value="1"/>
</dbReference>
<evidence type="ECO:0000256" key="2">
    <source>
        <dbReference type="ARBA" id="ARBA00023002"/>
    </source>
</evidence>
<dbReference type="PANTHER" id="PTHR43669:SF3">
    <property type="entry name" value="ALCOHOL DEHYDROGENASE, PUTATIVE (AFU_ORTHOLOGUE AFUA_3G03445)-RELATED"/>
    <property type="match status" value="1"/>
</dbReference>
<accession>A0ABP9NUI4</accession>
<evidence type="ECO:0000313" key="4">
    <source>
        <dbReference type="Proteomes" id="UP001500804"/>
    </source>
</evidence>
<dbReference type="CDD" id="cd05233">
    <property type="entry name" value="SDR_c"/>
    <property type="match status" value="1"/>
</dbReference>
<organism evidence="3 4">
    <name type="scientific">Pseudonocardia adelaidensis</name>
    <dbReference type="NCBI Taxonomy" id="648754"/>
    <lineage>
        <taxon>Bacteria</taxon>
        <taxon>Bacillati</taxon>
        <taxon>Actinomycetota</taxon>
        <taxon>Actinomycetes</taxon>
        <taxon>Pseudonocardiales</taxon>
        <taxon>Pseudonocardiaceae</taxon>
        <taxon>Pseudonocardia</taxon>
    </lineage>
</organism>
<dbReference type="InterPro" id="IPR036291">
    <property type="entry name" value="NAD(P)-bd_dom_sf"/>
</dbReference>
<comment type="caution">
    <text evidence="3">The sequence shown here is derived from an EMBL/GenBank/DDBJ whole genome shotgun (WGS) entry which is preliminary data.</text>
</comment>
<dbReference type="PANTHER" id="PTHR43669">
    <property type="entry name" value="5-KETO-D-GLUCONATE 5-REDUCTASE"/>
    <property type="match status" value="1"/>
</dbReference>
<dbReference type="Gene3D" id="3.40.50.720">
    <property type="entry name" value="NAD(P)-binding Rossmann-like Domain"/>
    <property type="match status" value="1"/>
</dbReference>
<comment type="similarity">
    <text evidence="1">Belongs to the short-chain dehydrogenases/reductases (SDR) family.</text>
</comment>
<evidence type="ECO:0000256" key="1">
    <source>
        <dbReference type="ARBA" id="ARBA00006484"/>
    </source>
</evidence>
<dbReference type="InterPro" id="IPR002347">
    <property type="entry name" value="SDR_fam"/>
</dbReference>
<evidence type="ECO:0000313" key="3">
    <source>
        <dbReference type="EMBL" id="GAA5134572.1"/>
    </source>
</evidence>
<dbReference type="Proteomes" id="UP001500804">
    <property type="component" value="Unassembled WGS sequence"/>
</dbReference>
<name>A0ABP9NUI4_9PSEU</name>
<gene>
    <name evidence="3" type="ORF">GCM10023320_62570</name>
</gene>
<dbReference type="RefSeq" id="WP_345609982.1">
    <property type="nucleotide sequence ID" value="NZ_BAABJO010000030.1"/>
</dbReference>
<dbReference type="EMBL" id="BAABJO010000030">
    <property type="protein sequence ID" value="GAA5134572.1"/>
    <property type="molecule type" value="Genomic_DNA"/>
</dbReference>
<keyword evidence="4" id="KW-1185">Reference proteome</keyword>
<proteinExistence type="inferred from homology"/>
<sequence>MLLEGKTAIIYGAAGHVGGAVARVFAREGAQVFLAGRTLEALAPIADEIGGSDAHTAQVDATDGSSVERHFSSVVGQAGGVDISFNLIGLEDVQGQELAGLPLEDYMRPIELGARTHFLTATAAARHMAERGHGVIMALTATPTRLALPLVGGFGAACAAIEGMLRTLAAEAGPKGVRVCWLRSAGSPESFGPDVAVDSNARPAGLGDSDYLEVLRQQTLMKRFPRLVEVAEAAVLIASDRASAMTGAAANVTCGQIVD</sequence>
<protein>
    <submittedName>
        <fullName evidence="3">SDR family oxidoreductase</fullName>
    </submittedName>
</protein>
<dbReference type="PRINTS" id="PR00081">
    <property type="entry name" value="GDHRDH"/>
</dbReference>